<dbReference type="Proteomes" id="UP000708208">
    <property type="component" value="Unassembled WGS sequence"/>
</dbReference>
<dbReference type="AlphaFoldDB" id="A0A8J2K0S3"/>
<gene>
    <name evidence="2" type="ORF">AFUS01_LOCUS17711</name>
</gene>
<proteinExistence type="predicted"/>
<keyword evidence="1" id="KW-0472">Membrane</keyword>
<feature type="transmembrane region" description="Helical" evidence="1">
    <location>
        <begin position="43"/>
        <end position="63"/>
    </location>
</feature>
<evidence type="ECO:0000256" key="1">
    <source>
        <dbReference type="SAM" id="Phobius"/>
    </source>
</evidence>
<feature type="non-terminal residue" evidence="2">
    <location>
        <position position="1"/>
    </location>
</feature>
<name>A0A8J2K0S3_9HEXA</name>
<comment type="caution">
    <text evidence="2">The sequence shown here is derived from an EMBL/GenBank/DDBJ whole genome shotgun (WGS) entry which is preliminary data.</text>
</comment>
<keyword evidence="1" id="KW-0812">Transmembrane</keyword>
<reference evidence="2" key="1">
    <citation type="submission" date="2021-06" db="EMBL/GenBank/DDBJ databases">
        <authorList>
            <person name="Hodson N. C."/>
            <person name="Mongue J. A."/>
            <person name="Jaron S. K."/>
        </authorList>
    </citation>
    <scope>NUCLEOTIDE SEQUENCE</scope>
</reference>
<evidence type="ECO:0000313" key="2">
    <source>
        <dbReference type="EMBL" id="CAG7728969.1"/>
    </source>
</evidence>
<sequence length="167" mass="19186">SKTGRWSHVYHQIASKKAIHDAYNVYRQLQYSIGVLNAGSSEAIFCSKVGFMAMSVSLFYYGIRIYSYSILFGLISLSLSLTSTVFYVIIYEKAFYIPMKMQEYKEELQISIESMFTGKEKSAMKRAVNSIYCGGIRVGSFRFMERTSAPDFIHFFILRVVDLVITF</sequence>
<feature type="transmembrane region" description="Helical" evidence="1">
    <location>
        <begin position="69"/>
        <end position="91"/>
    </location>
</feature>
<keyword evidence="3" id="KW-1185">Reference proteome</keyword>
<dbReference type="EMBL" id="CAJVCH010171385">
    <property type="protein sequence ID" value="CAG7728969.1"/>
    <property type="molecule type" value="Genomic_DNA"/>
</dbReference>
<evidence type="ECO:0000313" key="3">
    <source>
        <dbReference type="Proteomes" id="UP000708208"/>
    </source>
</evidence>
<organism evidence="2 3">
    <name type="scientific">Allacma fusca</name>
    <dbReference type="NCBI Taxonomy" id="39272"/>
    <lineage>
        <taxon>Eukaryota</taxon>
        <taxon>Metazoa</taxon>
        <taxon>Ecdysozoa</taxon>
        <taxon>Arthropoda</taxon>
        <taxon>Hexapoda</taxon>
        <taxon>Collembola</taxon>
        <taxon>Symphypleona</taxon>
        <taxon>Sminthuridae</taxon>
        <taxon>Allacma</taxon>
    </lineage>
</organism>
<protein>
    <submittedName>
        <fullName evidence="2">Uncharacterized protein</fullName>
    </submittedName>
</protein>
<accession>A0A8J2K0S3</accession>
<keyword evidence="1" id="KW-1133">Transmembrane helix</keyword>